<comment type="caution">
    <text evidence="1">The sequence shown here is derived from an EMBL/GenBank/DDBJ whole genome shotgun (WGS) entry which is preliminary data.</text>
</comment>
<evidence type="ECO:0000313" key="1">
    <source>
        <dbReference type="EMBL" id="EGO63086.1"/>
    </source>
</evidence>
<accession>F7NLJ1</accession>
<sequence length="71" mass="8169">MRAMECWDEQVKKMDVWDMGATKAGNLLFGVLLTQMFPKFFLRLNPWLLVATIGLLSLKPLHSMVKQDEGE</sequence>
<keyword evidence="2" id="KW-1185">Reference proteome</keyword>
<dbReference type="AlphaFoldDB" id="F7NLJ1"/>
<name>F7NLJ1_9FIRM</name>
<protein>
    <submittedName>
        <fullName evidence="1">Uncharacterized protein</fullName>
    </submittedName>
</protein>
<dbReference type="Proteomes" id="UP000003240">
    <property type="component" value="Unassembled WGS sequence"/>
</dbReference>
<reference evidence="1 2" key="1">
    <citation type="journal article" date="2011" name="EMBO J.">
        <title>Structural diversity of bacterial flagellar motors.</title>
        <authorList>
            <person name="Chen S."/>
            <person name="Beeby M."/>
            <person name="Murphy G.E."/>
            <person name="Leadbetter J.R."/>
            <person name="Hendrixson D.R."/>
            <person name="Briegel A."/>
            <person name="Li Z."/>
            <person name="Shi J."/>
            <person name="Tocheva E.I."/>
            <person name="Muller A."/>
            <person name="Dobro M.J."/>
            <person name="Jensen G.J."/>
        </authorList>
    </citation>
    <scope>NUCLEOTIDE SEQUENCE [LARGE SCALE GENOMIC DNA]</scope>
    <source>
        <strain evidence="1 2">DSM 6540</strain>
    </source>
</reference>
<gene>
    <name evidence="1" type="ORF">ALO_14817</name>
</gene>
<dbReference type="EMBL" id="AFGF01000135">
    <property type="protein sequence ID" value="EGO63086.1"/>
    <property type="molecule type" value="Genomic_DNA"/>
</dbReference>
<dbReference type="RefSeq" id="WP_004096934.1">
    <property type="nucleotide sequence ID" value="NZ_AFGF01000135.1"/>
</dbReference>
<organism evidence="1 2">
    <name type="scientific">Acetonema longum DSM 6540</name>
    <dbReference type="NCBI Taxonomy" id="1009370"/>
    <lineage>
        <taxon>Bacteria</taxon>
        <taxon>Bacillati</taxon>
        <taxon>Bacillota</taxon>
        <taxon>Negativicutes</taxon>
        <taxon>Acetonemataceae</taxon>
        <taxon>Acetonema</taxon>
    </lineage>
</organism>
<proteinExistence type="predicted"/>
<evidence type="ECO:0000313" key="2">
    <source>
        <dbReference type="Proteomes" id="UP000003240"/>
    </source>
</evidence>